<evidence type="ECO:0000313" key="3">
    <source>
        <dbReference type="Proteomes" id="UP000184339"/>
    </source>
</evidence>
<evidence type="ECO:0000313" key="2">
    <source>
        <dbReference type="EMBL" id="SHM72028.1"/>
    </source>
</evidence>
<protein>
    <recommendedName>
        <fullName evidence="4">Type IV pilus biogenesis protein PilP</fullName>
    </recommendedName>
</protein>
<reference evidence="3" key="1">
    <citation type="submission" date="2016-11" db="EMBL/GenBank/DDBJ databases">
        <authorList>
            <person name="Varghese N."/>
            <person name="Submissions S."/>
        </authorList>
    </citation>
    <scope>NUCLEOTIDE SEQUENCE [LARGE SCALE GENOMIC DNA]</scope>
    <source>
        <strain evidence="3">Sac-22</strain>
    </source>
</reference>
<keyword evidence="1" id="KW-0732">Signal</keyword>
<accession>A0A1M7L2I9</accession>
<feature type="chain" id="PRO_5012974948" description="Type IV pilus biogenesis protein PilP" evidence="1">
    <location>
        <begin position="17"/>
        <end position="161"/>
    </location>
</feature>
<evidence type="ECO:0008006" key="4">
    <source>
        <dbReference type="Google" id="ProtNLM"/>
    </source>
</evidence>
<sequence length="161" mass="16476">MKALLLLLAVSGSALASDADLLRCRSIADVAGRVACYDAIPVATAARPAAAPGVAAATPVAPSAPAAKPDPAANFGLSATQLRKSDEPTTIESTLIGTIDGWSAGTLFKLANGQIWRVADDSAASISEVTNPKVRISRNGIGTIFLEIEGASQAPRVRRLQ</sequence>
<dbReference type="STRING" id="551987.SAMN05192549_102311"/>
<organism evidence="2 3">
    <name type="scientific">Duganella sacchari</name>
    <dbReference type="NCBI Taxonomy" id="551987"/>
    <lineage>
        <taxon>Bacteria</taxon>
        <taxon>Pseudomonadati</taxon>
        <taxon>Pseudomonadota</taxon>
        <taxon>Betaproteobacteria</taxon>
        <taxon>Burkholderiales</taxon>
        <taxon>Oxalobacteraceae</taxon>
        <taxon>Telluria group</taxon>
        <taxon>Duganella</taxon>
    </lineage>
</organism>
<evidence type="ECO:0000256" key="1">
    <source>
        <dbReference type="SAM" id="SignalP"/>
    </source>
</evidence>
<dbReference type="OrthoDB" id="8703271at2"/>
<feature type="signal peptide" evidence="1">
    <location>
        <begin position="1"/>
        <end position="16"/>
    </location>
</feature>
<dbReference type="EMBL" id="FRCX01000002">
    <property type="protein sequence ID" value="SHM72028.1"/>
    <property type="molecule type" value="Genomic_DNA"/>
</dbReference>
<name>A0A1M7L2I9_9BURK</name>
<dbReference type="Proteomes" id="UP000184339">
    <property type="component" value="Unassembled WGS sequence"/>
</dbReference>
<dbReference type="RefSeq" id="WP_072782112.1">
    <property type="nucleotide sequence ID" value="NZ_FRCX01000002.1"/>
</dbReference>
<keyword evidence="3" id="KW-1185">Reference proteome</keyword>
<proteinExistence type="predicted"/>
<dbReference type="AlphaFoldDB" id="A0A1M7L2I9"/>
<gene>
    <name evidence="2" type="ORF">SAMN05192549_102311</name>
</gene>